<keyword evidence="2" id="KW-1185">Reference proteome</keyword>
<proteinExistence type="predicted"/>
<organism evidence="1 2">
    <name type="scientific">Caerostris extrusa</name>
    <name type="common">Bark spider</name>
    <name type="synonym">Caerostris bankana</name>
    <dbReference type="NCBI Taxonomy" id="172846"/>
    <lineage>
        <taxon>Eukaryota</taxon>
        <taxon>Metazoa</taxon>
        <taxon>Ecdysozoa</taxon>
        <taxon>Arthropoda</taxon>
        <taxon>Chelicerata</taxon>
        <taxon>Arachnida</taxon>
        <taxon>Araneae</taxon>
        <taxon>Araneomorphae</taxon>
        <taxon>Entelegynae</taxon>
        <taxon>Araneoidea</taxon>
        <taxon>Araneidae</taxon>
        <taxon>Caerostris</taxon>
    </lineage>
</organism>
<reference evidence="1 2" key="1">
    <citation type="submission" date="2021-06" db="EMBL/GenBank/DDBJ databases">
        <title>Caerostris extrusa draft genome.</title>
        <authorList>
            <person name="Kono N."/>
            <person name="Arakawa K."/>
        </authorList>
    </citation>
    <scope>NUCLEOTIDE SEQUENCE [LARGE SCALE GENOMIC DNA]</scope>
</reference>
<protein>
    <submittedName>
        <fullName evidence="1">Uncharacterized protein</fullName>
    </submittedName>
</protein>
<evidence type="ECO:0000313" key="1">
    <source>
        <dbReference type="EMBL" id="GIY94676.1"/>
    </source>
</evidence>
<comment type="caution">
    <text evidence="1">The sequence shown here is derived from an EMBL/GenBank/DDBJ whole genome shotgun (WGS) entry which is preliminary data.</text>
</comment>
<name>A0AAV4XI90_CAEEX</name>
<evidence type="ECO:0000313" key="2">
    <source>
        <dbReference type="Proteomes" id="UP001054945"/>
    </source>
</evidence>
<dbReference type="Proteomes" id="UP001054945">
    <property type="component" value="Unassembled WGS sequence"/>
</dbReference>
<dbReference type="EMBL" id="BPLR01000413">
    <property type="protein sequence ID" value="GIY94676.1"/>
    <property type="molecule type" value="Genomic_DNA"/>
</dbReference>
<sequence>MMLLAEISVGGHIDLNVLHRTVIAVGDEILDPYVRSYIGAFGDEFILLRENARPLRTILVDEYLQDQLL</sequence>
<accession>A0AAV4XI90</accession>
<dbReference type="AlphaFoldDB" id="A0AAV4XI90"/>
<gene>
    <name evidence="1" type="ORF">CEXT_169721</name>
</gene>